<feature type="non-terminal residue" evidence="1">
    <location>
        <position position="1"/>
    </location>
</feature>
<dbReference type="PANTHER" id="PTHR12526:SF630">
    <property type="entry name" value="GLYCOSYLTRANSFERASE"/>
    <property type="match status" value="1"/>
</dbReference>
<gene>
    <name evidence="1" type="ORF">METZ01_LOCUS467832</name>
</gene>
<protein>
    <recommendedName>
        <fullName evidence="2">Glycosyl transferase family 1 domain-containing protein</fullName>
    </recommendedName>
</protein>
<evidence type="ECO:0000313" key="1">
    <source>
        <dbReference type="EMBL" id="SVE14978.1"/>
    </source>
</evidence>
<dbReference type="Gene3D" id="3.40.50.2000">
    <property type="entry name" value="Glycogen Phosphorylase B"/>
    <property type="match status" value="1"/>
</dbReference>
<dbReference type="EMBL" id="UINC01197471">
    <property type="protein sequence ID" value="SVE14978.1"/>
    <property type="molecule type" value="Genomic_DNA"/>
</dbReference>
<accession>A0A383B6H1</accession>
<name>A0A383B6H1_9ZZZZ</name>
<organism evidence="1">
    <name type="scientific">marine metagenome</name>
    <dbReference type="NCBI Taxonomy" id="408172"/>
    <lineage>
        <taxon>unclassified sequences</taxon>
        <taxon>metagenomes</taxon>
        <taxon>ecological metagenomes</taxon>
    </lineage>
</organism>
<proteinExistence type="predicted"/>
<reference evidence="1" key="1">
    <citation type="submission" date="2018-05" db="EMBL/GenBank/DDBJ databases">
        <authorList>
            <person name="Lanie J.A."/>
            <person name="Ng W.-L."/>
            <person name="Kazmierczak K.M."/>
            <person name="Andrzejewski T.M."/>
            <person name="Davidsen T.M."/>
            <person name="Wayne K.J."/>
            <person name="Tettelin H."/>
            <person name="Glass J.I."/>
            <person name="Rusch D."/>
            <person name="Podicherti R."/>
            <person name="Tsui H.-C.T."/>
            <person name="Winkler M.E."/>
        </authorList>
    </citation>
    <scope>NUCLEOTIDE SEQUENCE</scope>
</reference>
<dbReference type="SUPFAM" id="SSF53756">
    <property type="entry name" value="UDP-Glycosyltransferase/glycogen phosphorylase"/>
    <property type="match status" value="1"/>
</dbReference>
<dbReference type="Pfam" id="PF13692">
    <property type="entry name" value="Glyco_trans_1_4"/>
    <property type="match status" value="1"/>
</dbReference>
<dbReference type="AlphaFoldDB" id="A0A383B6H1"/>
<evidence type="ECO:0008006" key="2">
    <source>
        <dbReference type="Google" id="ProtNLM"/>
    </source>
</evidence>
<sequence>VTMTIAVSPELFRSKSAASRRVFLVENAVDFESFARARIRGVEPSDLATIRTPRIGYSGLIGKRLDFSLIRHLAKSRPDYSIVLIGDIDTRECEREISELKNLDNVHFLGRKAPQDVPAYIAGFTVGMLPYAINVETEHISPLKMYEYLALGLPIVSSSIPAARRNSTFIEIVTGDEEFLDTCDKVVCQAVPNVEERIRTASLNTWEHRIAQITGLVLPNLVRAMASAESDHSSGRKKAID</sequence>
<dbReference type="PANTHER" id="PTHR12526">
    <property type="entry name" value="GLYCOSYLTRANSFERASE"/>
    <property type="match status" value="1"/>
</dbReference>